<dbReference type="InterPro" id="IPR015943">
    <property type="entry name" value="WD40/YVTN_repeat-like_dom_sf"/>
</dbReference>
<dbReference type="EMBL" id="JABZRA010000181">
    <property type="protein sequence ID" value="MBF1273575.1"/>
    <property type="molecule type" value="Genomic_DNA"/>
</dbReference>
<dbReference type="Pfam" id="PF13676">
    <property type="entry name" value="TIR_2"/>
    <property type="match status" value="1"/>
</dbReference>
<keyword evidence="5" id="KW-0472">Membrane</keyword>
<evidence type="ECO:0000256" key="1">
    <source>
        <dbReference type="ARBA" id="ARBA00022574"/>
    </source>
</evidence>
<evidence type="ECO:0000256" key="4">
    <source>
        <dbReference type="SAM" id="MobiDB-lite"/>
    </source>
</evidence>
<dbReference type="RefSeq" id="WP_304073238.1">
    <property type="nucleotide sequence ID" value="NZ_JABZRA010000181.1"/>
</dbReference>
<dbReference type="PROSITE" id="PS50082">
    <property type="entry name" value="WD_REPEATS_2"/>
    <property type="match status" value="1"/>
</dbReference>
<keyword evidence="5" id="KW-1133">Transmembrane helix</keyword>
<keyword evidence="2" id="KW-0677">Repeat</keyword>
<dbReference type="InterPro" id="IPR000157">
    <property type="entry name" value="TIR_dom"/>
</dbReference>
<gene>
    <name evidence="7" type="ORF">HXM90_09220</name>
</gene>
<keyword evidence="1 3" id="KW-0853">WD repeat</keyword>
<keyword evidence="5" id="KW-0812">Transmembrane</keyword>
<dbReference type="Gene3D" id="3.40.50.10140">
    <property type="entry name" value="Toll/interleukin-1 receptor homology (TIR) domain"/>
    <property type="match status" value="1"/>
</dbReference>
<dbReference type="SUPFAM" id="SSF50969">
    <property type="entry name" value="YVTN repeat-like/Quinoprotein amine dehydrogenase"/>
    <property type="match status" value="1"/>
</dbReference>
<dbReference type="Proteomes" id="UP000775770">
    <property type="component" value="Unassembled WGS sequence"/>
</dbReference>
<feature type="region of interest" description="Disordered" evidence="4">
    <location>
        <begin position="1"/>
        <end position="32"/>
    </location>
</feature>
<protein>
    <submittedName>
        <fullName evidence="7">TIR domain-containing protein</fullName>
    </submittedName>
</protein>
<feature type="transmembrane region" description="Helical" evidence="5">
    <location>
        <begin position="244"/>
        <end position="267"/>
    </location>
</feature>
<reference evidence="7" key="1">
    <citation type="submission" date="2020-04" db="EMBL/GenBank/DDBJ databases">
        <title>Deep metagenomics examines the oral microbiome during advanced dental caries in children, revealing novel taxa and co-occurrences with host molecules.</title>
        <authorList>
            <person name="Baker J.L."/>
            <person name="Morton J.T."/>
            <person name="Dinis M."/>
            <person name="Alvarez R."/>
            <person name="Tran N.C."/>
            <person name="Knight R."/>
            <person name="Edlund A."/>
        </authorList>
    </citation>
    <scope>NUCLEOTIDE SEQUENCE</scope>
    <source>
        <strain evidence="7">JCVI_38_bin.19</strain>
    </source>
</reference>
<evidence type="ECO:0000256" key="5">
    <source>
        <dbReference type="SAM" id="Phobius"/>
    </source>
</evidence>
<dbReference type="AlphaFoldDB" id="A0A930DMI6"/>
<dbReference type="SUPFAM" id="SSF82171">
    <property type="entry name" value="DPP6 N-terminal domain-like"/>
    <property type="match status" value="1"/>
</dbReference>
<dbReference type="PROSITE" id="PS50104">
    <property type="entry name" value="TIR"/>
    <property type="match status" value="1"/>
</dbReference>
<feature type="domain" description="TIR" evidence="6">
    <location>
        <begin position="42"/>
        <end position="207"/>
    </location>
</feature>
<comment type="caution">
    <text evidence="7">The sequence shown here is derived from an EMBL/GenBank/DDBJ whole genome shotgun (WGS) entry which is preliminary data.</text>
</comment>
<dbReference type="SUPFAM" id="SSF52200">
    <property type="entry name" value="Toll/Interleukin receptor TIR domain"/>
    <property type="match status" value="1"/>
</dbReference>
<name>A0A930DMI6_9FIRM</name>
<sequence length="1033" mass="115673">MEKELEQNAPIVEEESLQNYRQDSDSSKELEKAAKEFKEKEYKFDAFISYRHVEPDQSIAKQLHQMIESFTPPKEFYKDGKKTSFRVFRDREELAARDLSSSIEEALAESRYLIVLCSKRTPLSEWCEKEIRTFRQLHGDERIIPVLIEGEPDEAFPAPLKQLKRGADQSLADVLAADIRPDEVLHKNFPGYEEVQKKDSAKLQNLTKQALHLLKTEKYRIMATILGCTFGDLKQRDKERKNRLILTISSLSGAIFLLFGIFMFNAYQKAEQARQEAVQSNAGILMKSSQDMAKEGDYLKAALVAKEAMKPIGKGMKAYPQLQSEKMSIFNDVIYHSGASTLTSISTKNKLTFMALSNDEKLVAFGLGNDETAIAKVENGEIIKRLPGHSQQVKLLTFSKDDKLLVSAAFDNSIIVYDVESGEEKAKLEIPGVPMLGRFSGDNSQFFYVSFTNTSADFYVFDANTWQQLSTFSIQETVKYADIKSDGSEVLITLGNNDENQLTRRSLKDGSVISTIDRIGRTSLDGSNFMLPYKSAFYSNDGKSIILLTDDEIRKISLEDHQVLFSEKISTATTLNKPLVESENGEKIAVNSYGKILILNGETGESIDEVSFGDLDLKYFAYNTEQNMVAGFGEAGIYSIWKDKVITDDRLYLGGIAPSEIYFLKDGSKILTNSHEGQSIKIIDTKSRISSEPVQGRIIASSNDSSKLLLFNGTDFLLSTDNGKTGKTITNENTVIYGLMTSTKQNVLSNDGKYYAYVGQMTDTGNPGLVLYNVESKESKTVEISSAYPALRFSDDGKKIYLQDKKEGLKIYSVEDLSLLDTIPEITDSSLNILVSEDDKIFLVNRFSGTASLYDLENKQHLEDIPGEVLNLKHQEEEIILKGIQNNTAFTWSSKTGLKSLDMDEALTQTPVSFDDVNLYNEKENLLLLIRNNDTERKAYVVDFATGHLMMSFTPSVKRYLVNGHISPEGNVIMVDQSFNTITATDNSGVQDYMTAAVYHILSDEEVSAEVDKILAGRTLTQDEKVQIGISTE</sequence>
<dbReference type="PROSITE" id="PS50294">
    <property type="entry name" value="WD_REPEATS_REGION"/>
    <property type="match status" value="1"/>
</dbReference>
<dbReference type="GO" id="GO:0007165">
    <property type="term" value="P:signal transduction"/>
    <property type="evidence" value="ECO:0007669"/>
    <property type="project" value="InterPro"/>
</dbReference>
<evidence type="ECO:0000256" key="3">
    <source>
        <dbReference type="PROSITE-ProRule" id="PRU00221"/>
    </source>
</evidence>
<accession>A0A930DMI6</accession>
<feature type="repeat" description="WD" evidence="3">
    <location>
        <begin position="386"/>
        <end position="427"/>
    </location>
</feature>
<evidence type="ECO:0000259" key="6">
    <source>
        <dbReference type="PROSITE" id="PS50104"/>
    </source>
</evidence>
<evidence type="ECO:0000313" key="8">
    <source>
        <dbReference type="Proteomes" id="UP000775770"/>
    </source>
</evidence>
<feature type="compositionally biased region" description="Basic and acidic residues" evidence="4">
    <location>
        <begin position="22"/>
        <end position="32"/>
    </location>
</feature>
<dbReference type="SMART" id="SM00320">
    <property type="entry name" value="WD40"/>
    <property type="match status" value="1"/>
</dbReference>
<dbReference type="PANTHER" id="PTHR22847">
    <property type="entry name" value="WD40 REPEAT PROTEIN"/>
    <property type="match status" value="1"/>
</dbReference>
<dbReference type="PANTHER" id="PTHR22847:SF637">
    <property type="entry name" value="WD REPEAT DOMAIN 5B"/>
    <property type="match status" value="1"/>
</dbReference>
<dbReference type="InterPro" id="IPR011044">
    <property type="entry name" value="Quino_amine_DH_bsu"/>
</dbReference>
<organism evidence="7 8">
    <name type="scientific">Oribacterium sinus</name>
    <dbReference type="NCBI Taxonomy" id="237576"/>
    <lineage>
        <taxon>Bacteria</taxon>
        <taxon>Bacillati</taxon>
        <taxon>Bacillota</taxon>
        <taxon>Clostridia</taxon>
        <taxon>Lachnospirales</taxon>
        <taxon>Lachnospiraceae</taxon>
        <taxon>Oribacterium</taxon>
    </lineage>
</organism>
<dbReference type="InterPro" id="IPR001680">
    <property type="entry name" value="WD40_rpt"/>
</dbReference>
<evidence type="ECO:0000256" key="2">
    <source>
        <dbReference type="ARBA" id="ARBA00022737"/>
    </source>
</evidence>
<proteinExistence type="predicted"/>
<dbReference type="Gene3D" id="2.130.10.10">
    <property type="entry name" value="YVTN repeat-like/Quinoprotein amine dehydrogenase"/>
    <property type="match status" value="2"/>
</dbReference>
<dbReference type="InterPro" id="IPR035897">
    <property type="entry name" value="Toll_tir_struct_dom_sf"/>
</dbReference>
<dbReference type="SMART" id="SM00255">
    <property type="entry name" value="TIR"/>
    <property type="match status" value="1"/>
</dbReference>
<evidence type="ECO:0000313" key="7">
    <source>
        <dbReference type="EMBL" id="MBF1273575.1"/>
    </source>
</evidence>